<feature type="region of interest" description="Disordered" evidence="1">
    <location>
        <begin position="573"/>
        <end position="592"/>
    </location>
</feature>
<dbReference type="EMBL" id="VJMH01007015">
    <property type="protein sequence ID" value="KAF0686135.1"/>
    <property type="molecule type" value="Genomic_DNA"/>
</dbReference>
<evidence type="ECO:0000313" key="4">
    <source>
        <dbReference type="EMBL" id="KAF0686135.1"/>
    </source>
</evidence>
<evidence type="ECO:0000313" key="6">
    <source>
        <dbReference type="Proteomes" id="UP000332933"/>
    </source>
</evidence>
<dbReference type="Proteomes" id="UP000332933">
    <property type="component" value="Unassembled WGS sequence"/>
</dbReference>
<name>A0A485LJB6_9STRA</name>
<feature type="signal peptide" evidence="2">
    <location>
        <begin position="1"/>
        <end position="18"/>
    </location>
</feature>
<dbReference type="EMBL" id="CAADRA010007041">
    <property type="protein sequence ID" value="VFT98768.1"/>
    <property type="molecule type" value="Genomic_DNA"/>
</dbReference>
<evidence type="ECO:0000256" key="2">
    <source>
        <dbReference type="SAM" id="SignalP"/>
    </source>
</evidence>
<evidence type="ECO:0000313" key="5">
    <source>
        <dbReference type="EMBL" id="VFT98768.1"/>
    </source>
</evidence>
<dbReference type="InterPro" id="IPR000073">
    <property type="entry name" value="AB_hydrolase_1"/>
</dbReference>
<sequence>MQTLVVAAAALLAASASAAKDIKFKWYACPFQTAEDKAHDDPDATPAECADVKMPLCFPGVCDSTKEINVFVKRLLATSVPVDKKPRAMWMIQGGPGFGSPGLEPGLLDAYNAFNGTLSVYTIDHRGTGRSTILTCKSDDELDNWQNLANCHGDLKAQYGDVAPQGFSVTSAASDIAAVVQTSLFDNVDVIVYGVSYGTYVVERLMHLAPSNVKGYVLDSVQSEEFGVTKAAPYYSNWDRDVGDAVDQYFAYCDKDPFCAARIGPNSKKTLLDVYQALNATTSPCYRVLAAKAADKGIATPVEYVASNLYSLLGSKDQWSLIAPYIYRLHRCSQPDIDMFANITSPRVGAFSDDGTRAGGSPSNAYLKEEGYSVVLYNNIVYNELWELPSPTKTLMAAQSTAALFGSKDTNGLNDLFKEFCIYRNNTDPVCRGYKQYGGGGFMYPRDVYWNHSANVPSNASVLVLSGLMDLATPPKYATDQYNTMQGTAKMLLQFPYGGHGTLSTAPLADQPDVDCANLIFYQYIRNRGNLAGLDTTCIAKVQTLDFKNITATDKALKIFGTADDVWGPIAPPLPPVPPTPTTRSPDVPTPSSARALGSALLAFVVAMSLS</sequence>
<feature type="compositionally biased region" description="Low complexity" evidence="1">
    <location>
        <begin position="582"/>
        <end position="592"/>
    </location>
</feature>
<reference evidence="5 6" key="1">
    <citation type="submission" date="2019-03" db="EMBL/GenBank/DDBJ databases">
        <authorList>
            <person name="Gaulin E."/>
            <person name="Dumas B."/>
        </authorList>
    </citation>
    <scope>NUCLEOTIDE SEQUENCE [LARGE SCALE GENOMIC DNA]</scope>
    <source>
        <strain evidence="5">CBS 568.67</strain>
    </source>
</reference>
<feature type="domain" description="AB hydrolase-1" evidence="3">
    <location>
        <begin position="93"/>
        <end position="247"/>
    </location>
</feature>
<dbReference type="AlphaFoldDB" id="A0A485LJB6"/>
<dbReference type="Pfam" id="PF00561">
    <property type="entry name" value="Abhydrolase_1"/>
    <property type="match status" value="1"/>
</dbReference>
<reference evidence="4" key="2">
    <citation type="submission" date="2019-06" db="EMBL/GenBank/DDBJ databases">
        <title>Genomics analysis of Aphanomyces spp. identifies a new class of oomycete effector associated with host adaptation.</title>
        <authorList>
            <person name="Gaulin E."/>
        </authorList>
    </citation>
    <scope>NUCLEOTIDE SEQUENCE</scope>
    <source>
        <strain evidence="4">CBS 578.67</strain>
    </source>
</reference>
<organism evidence="5 6">
    <name type="scientific">Aphanomyces stellatus</name>
    <dbReference type="NCBI Taxonomy" id="120398"/>
    <lineage>
        <taxon>Eukaryota</taxon>
        <taxon>Sar</taxon>
        <taxon>Stramenopiles</taxon>
        <taxon>Oomycota</taxon>
        <taxon>Saprolegniomycetes</taxon>
        <taxon>Saprolegniales</taxon>
        <taxon>Verrucalvaceae</taxon>
        <taxon>Aphanomyces</taxon>
    </lineage>
</organism>
<protein>
    <submittedName>
        <fullName evidence="5">Aste57867_22100 protein</fullName>
    </submittedName>
</protein>
<dbReference type="OrthoDB" id="70703at2759"/>
<keyword evidence="6" id="KW-1185">Reference proteome</keyword>
<proteinExistence type="predicted"/>
<accession>A0A485LJB6</accession>
<keyword evidence="2" id="KW-0732">Signal</keyword>
<feature type="chain" id="PRO_5033829011" evidence="2">
    <location>
        <begin position="19"/>
        <end position="611"/>
    </location>
</feature>
<evidence type="ECO:0000259" key="3">
    <source>
        <dbReference type="Pfam" id="PF00561"/>
    </source>
</evidence>
<dbReference type="Gene3D" id="3.40.50.1820">
    <property type="entry name" value="alpha/beta hydrolase"/>
    <property type="match status" value="1"/>
</dbReference>
<dbReference type="SUPFAM" id="SSF53474">
    <property type="entry name" value="alpha/beta-Hydrolases"/>
    <property type="match status" value="1"/>
</dbReference>
<dbReference type="InterPro" id="IPR029058">
    <property type="entry name" value="AB_hydrolase_fold"/>
</dbReference>
<evidence type="ECO:0000256" key="1">
    <source>
        <dbReference type="SAM" id="MobiDB-lite"/>
    </source>
</evidence>
<gene>
    <name evidence="5" type="primary">Aste57867_22100</name>
    <name evidence="4" type="ORF">As57867_022031</name>
    <name evidence="5" type="ORF">ASTE57867_22100</name>
</gene>